<keyword evidence="1" id="KW-0732">Signal</keyword>
<dbReference type="SUPFAM" id="SSF48452">
    <property type="entry name" value="TPR-like"/>
    <property type="match status" value="1"/>
</dbReference>
<dbReference type="OrthoDB" id="725917at2"/>
<evidence type="ECO:0000313" key="2">
    <source>
        <dbReference type="EMBL" id="AKK72743.1"/>
    </source>
</evidence>
<sequence length="548" mass="60985">MKKYFKYKAFYLLMAAGLFTVSCTSEFDKINSEYTPGLGDEQLNADFGQLVASMKLMQRGLVHYNLGVYQLQQNLNADMFSGYFSTSNPFNGNNFNSTYFMMDNWNERIMITQLEDILNKKDVFKAVMEKTYPGYNFDKSLAIMDIIKVVASLKVSDVHGPVIYSRFNKPNSDGSTDFDSQADAYHYFIADLTKAIATLQNTSVAVEDKAVMKSADVFYGGDQIKWVKFANSLKLRIAMRMRYAAPADSKKYAEEALASPAGLIESNIDNALINYGTPSPIGGVIYDWGDCRSGAPLLAYLNGFKDPRISAYAFKATDPAVAGQYIGIRQGIDLKGDKTFYVNYSVPLADAAGGAYFAPGNQNGKGKIFTAAETWFLKAEAALFGYAGAGDAKSNYETGVRISMEEWGKSADYGTYIADDTSMEQPYIDPKNTVNNVPAGNPMLSTITIKWNETDNPERKLERIMTQKWLALYPDGSEAWAEQRRTGYPILFKNILNSSQGSIDTDKMIRRIPIPTKYRNNNPIGYQKAAATLNGPDNGGTKLWWDKK</sequence>
<gene>
    <name evidence="2" type="ORF">OK18_09005</name>
</gene>
<dbReference type="Gene3D" id="1.25.40.390">
    <property type="match status" value="1"/>
</dbReference>
<dbReference type="Proteomes" id="UP000035213">
    <property type="component" value="Chromosome"/>
</dbReference>
<feature type="chain" id="PRO_5005184868" description="SusD/RagB family nutrient-binding outer membrane lipoprotein" evidence="1">
    <location>
        <begin position="25"/>
        <end position="548"/>
    </location>
</feature>
<accession>A0A0G3M3Y6</accession>
<dbReference type="EMBL" id="CP009928">
    <property type="protein sequence ID" value="AKK72743.1"/>
    <property type="molecule type" value="Genomic_DNA"/>
</dbReference>
<evidence type="ECO:0000256" key="1">
    <source>
        <dbReference type="SAM" id="SignalP"/>
    </source>
</evidence>
<reference evidence="2 3" key="1">
    <citation type="submission" date="2014-11" db="EMBL/GenBank/DDBJ databases">
        <authorList>
            <person name="Park G.-S."/>
            <person name="Hong S.-J."/>
            <person name="Jung B.K."/>
            <person name="Khan A.R."/>
            <person name="Kwak Y."/>
            <person name="Shin J.-H."/>
        </authorList>
    </citation>
    <scope>NUCLEOTIDE SEQUENCE [LARGE SCALE GENOMIC DNA]</scope>
    <source>
        <strain evidence="2 3">DSM 27622</strain>
    </source>
</reference>
<dbReference type="STRING" id="1324352.OK18_09005"/>
<feature type="signal peptide" evidence="1">
    <location>
        <begin position="1"/>
        <end position="24"/>
    </location>
</feature>
<dbReference type="PATRIC" id="fig|1324352.5.peg.1887"/>
<dbReference type="AlphaFoldDB" id="A0A0G3M3Y6"/>
<dbReference type="InterPro" id="IPR024302">
    <property type="entry name" value="SusD-like"/>
</dbReference>
<dbReference type="InterPro" id="IPR011990">
    <property type="entry name" value="TPR-like_helical_dom_sf"/>
</dbReference>
<proteinExistence type="predicted"/>
<dbReference type="Pfam" id="PF12741">
    <property type="entry name" value="SusD-like"/>
    <property type="match status" value="1"/>
</dbReference>
<dbReference type="RefSeq" id="WP_053327789.1">
    <property type="nucleotide sequence ID" value="NZ_CP009928.1"/>
</dbReference>
<dbReference type="KEGG" id="cgn:OK18_09005"/>
<organism evidence="2 3">
    <name type="scientific">Chryseobacterium gallinarum</name>
    <dbReference type="NCBI Taxonomy" id="1324352"/>
    <lineage>
        <taxon>Bacteria</taxon>
        <taxon>Pseudomonadati</taxon>
        <taxon>Bacteroidota</taxon>
        <taxon>Flavobacteriia</taxon>
        <taxon>Flavobacteriales</taxon>
        <taxon>Weeksellaceae</taxon>
        <taxon>Chryseobacterium group</taxon>
        <taxon>Chryseobacterium</taxon>
    </lineage>
</organism>
<name>A0A0G3M3Y6_CHRGL</name>
<evidence type="ECO:0008006" key="4">
    <source>
        <dbReference type="Google" id="ProtNLM"/>
    </source>
</evidence>
<evidence type="ECO:0000313" key="3">
    <source>
        <dbReference type="Proteomes" id="UP000035213"/>
    </source>
</evidence>
<dbReference type="PROSITE" id="PS51257">
    <property type="entry name" value="PROKAR_LIPOPROTEIN"/>
    <property type="match status" value="1"/>
</dbReference>
<protein>
    <recommendedName>
        <fullName evidence="4">SusD/RagB family nutrient-binding outer membrane lipoprotein</fullName>
    </recommendedName>
</protein>